<gene>
    <name evidence="1" type="primary">Vigan.01G309000</name>
    <name evidence="1" type="ORF">VIGAN_01309000</name>
</gene>
<dbReference type="EMBL" id="AP015034">
    <property type="protein sequence ID" value="BAT75256.1"/>
    <property type="molecule type" value="Genomic_DNA"/>
</dbReference>
<reference evidence="1 2" key="1">
    <citation type="journal article" date="2015" name="Sci. Rep.">
        <title>The power of single molecule real-time sequencing technology in the de novo assembly of a eukaryotic genome.</title>
        <authorList>
            <person name="Sakai H."/>
            <person name="Naito K."/>
            <person name="Ogiso-Tanaka E."/>
            <person name="Takahashi Y."/>
            <person name="Iseki K."/>
            <person name="Muto C."/>
            <person name="Satou K."/>
            <person name="Teruya K."/>
            <person name="Shiroma A."/>
            <person name="Shimoji M."/>
            <person name="Hirano T."/>
            <person name="Itoh T."/>
            <person name="Kaga A."/>
            <person name="Tomooka N."/>
        </authorList>
    </citation>
    <scope>NUCLEOTIDE SEQUENCE [LARGE SCALE GENOMIC DNA]</scope>
    <source>
        <strain evidence="2">cv. Shumari</strain>
    </source>
</reference>
<dbReference type="Proteomes" id="UP000291084">
    <property type="component" value="Chromosome 1"/>
</dbReference>
<keyword evidence="2" id="KW-1185">Reference proteome</keyword>
<dbReference type="AlphaFoldDB" id="A0A0S3R3G6"/>
<proteinExistence type="predicted"/>
<organism evidence="1 2">
    <name type="scientific">Vigna angularis var. angularis</name>
    <dbReference type="NCBI Taxonomy" id="157739"/>
    <lineage>
        <taxon>Eukaryota</taxon>
        <taxon>Viridiplantae</taxon>
        <taxon>Streptophyta</taxon>
        <taxon>Embryophyta</taxon>
        <taxon>Tracheophyta</taxon>
        <taxon>Spermatophyta</taxon>
        <taxon>Magnoliopsida</taxon>
        <taxon>eudicotyledons</taxon>
        <taxon>Gunneridae</taxon>
        <taxon>Pentapetalae</taxon>
        <taxon>rosids</taxon>
        <taxon>fabids</taxon>
        <taxon>Fabales</taxon>
        <taxon>Fabaceae</taxon>
        <taxon>Papilionoideae</taxon>
        <taxon>50 kb inversion clade</taxon>
        <taxon>NPAAA clade</taxon>
        <taxon>indigoferoid/millettioid clade</taxon>
        <taxon>Phaseoleae</taxon>
        <taxon>Vigna</taxon>
    </lineage>
</organism>
<sequence length="73" mass="8499">MSWYVVLDLNCECRERIARLLVILLNSSGFFDVGEMCLLCACEGVCWLWCDLVQFSAFFETSIQIIFQKVIYC</sequence>
<evidence type="ECO:0000313" key="1">
    <source>
        <dbReference type="EMBL" id="BAT75256.1"/>
    </source>
</evidence>
<name>A0A0S3R3G6_PHAAN</name>
<evidence type="ECO:0000313" key="2">
    <source>
        <dbReference type="Proteomes" id="UP000291084"/>
    </source>
</evidence>
<accession>A0A0S3R3G6</accession>
<protein>
    <submittedName>
        <fullName evidence="1">Uncharacterized protein</fullName>
    </submittedName>
</protein>